<feature type="transmembrane region" description="Helical" evidence="2">
    <location>
        <begin position="191"/>
        <end position="215"/>
    </location>
</feature>
<name>A0A3M2KUJ1_9NOCA</name>
<dbReference type="AlphaFoldDB" id="A0A3M2KUJ1"/>
<feature type="transmembrane region" description="Helical" evidence="2">
    <location>
        <begin position="373"/>
        <end position="393"/>
    </location>
</feature>
<evidence type="ECO:0000313" key="3">
    <source>
        <dbReference type="EMBL" id="RMI28120.1"/>
    </source>
</evidence>
<gene>
    <name evidence="3" type="ORF">EBN03_31550</name>
</gene>
<keyword evidence="2" id="KW-0472">Membrane</keyword>
<dbReference type="Pfam" id="PF19877">
    <property type="entry name" value="DUF6350"/>
    <property type="match status" value="1"/>
</dbReference>
<reference evidence="3 4" key="1">
    <citation type="submission" date="2018-10" db="EMBL/GenBank/DDBJ databases">
        <title>Isolation from cow dung.</title>
        <authorList>
            <person name="Ling L."/>
        </authorList>
    </citation>
    <scope>NUCLEOTIDE SEQUENCE [LARGE SCALE GENOMIC DNA]</scope>
    <source>
        <strain evidence="3 4">NEAU-LL90</strain>
    </source>
</reference>
<keyword evidence="2" id="KW-0812">Transmembrane</keyword>
<feature type="transmembrane region" description="Helical" evidence="2">
    <location>
        <begin position="156"/>
        <end position="176"/>
    </location>
</feature>
<dbReference type="Proteomes" id="UP000279275">
    <property type="component" value="Unassembled WGS sequence"/>
</dbReference>
<feature type="transmembrane region" description="Helical" evidence="2">
    <location>
        <begin position="405"/>
        <end position="427"/>
    </location>
</feature>
<dbReference type="EMBL" id="RFFH01000025">
    <property type="protein sequence ID" value="RMI28120.1"/>
    <property type="molecule type" value="Genomic_DNA"/>
</dbReference>
<feature type="compositionally biased region" description="Acidic residues" evidence="1">
    <location>
        <begin position="533"/>
        <end position="546"/>
    </location>
</feature>
<protein>
    <submittedName>
        <fullName evidence="3">Uncharacterized protein</fullName>
    </submittedName>
</protein>
<evidence type="ECO:0000313" key="4">
    <source>
        <dbReference type="Proteomes" id="UP000279275"/>
    </source>
</evidence>
<dbReference type="OrthoDB" id="4775522at2"/>
<comment type="caution">
    <text evidence="3">The sequence shown here is derived from an EMBL/GenBank/DDBJ whole genome shotgun (WGS) entry which is preliminary data.</text>
</comment>
<feature type="transmembrane region" description="Helical" evidence="2">
    <location>
        <begin position="76"/>
        <end position="95"/>
    </location>
</feature>
<feature type="transmembrane region" description="Helical" evidence="2">
    <location>
        <begin position="115"/>
        <end position="136"/>
    </location>
</feature>
<evidence type="ECO:0000256" key="2">
    <source>
        <dbReference type="SAM" id="Phobius"/>
    </source>
</evidence>
<feature type="compositionally biased region" description="Basic and acidic residues" evidence="1">
    <location>
        <begin position="489"/>
        <end position="498"/>
    </location>
</feature>
<feature type="compositionally biased region" description="Low complexity" evidence="1">
    <location>
        <begin position="16"/>
        <end position="28"/>
    </location>
</feature>
<sequence length="556" mass="57494">MRPTRSERADGRRNRPAGGRPPTGTTLTREAREAAARRTGEPDAGPAVAALDALFAALTPERAKVLLIVAARTSSFTMVTVVTVVIGALLCAHSPMTGASGAIAAGWLAVHQVPVTIGTTTISMLPLVPTALVVWLTGRDCARAVTPDAMRSDLAWIVGAALFGPLLITSVCLAVAQDAATVLPLQPPTTLLAFAWVGGLHFAGAAVGIAARLAAIGRRPPAWRQLTAGVPPWVESGARIGVTAVGRLLLAGVVVTIGSLVWHCTRLGDAYAAAGNVGGVIGLTLLSIGYLPNLMIAATGVLVGSEVRIGDGGLSLFAVTDARLPAVPVTVAVPSGPAPTWWAVLLLIPVLVAGAAGVECARAGDDIRSPRTLLTATAVASVVLLVLGSLAGGELGAFGSNGPEIPLFPVVTVAWLLIGGGVGLFAARRLAPRFGRRAPGSADGYDDEDYADYDDERYEDYDEYDAAGEYETAGEPFGDDEYEVERDGYRAPRYRDYADPATRPAGEGVMDGELLDDESAATGRSRDGYPDADGGDIVDAEVVEADLPDRGERDGR</sequence>
<dbReference type="InterPro" id="IPR045931">
    <property type="entry name" value="DUF6350"/>
</dbReference>
<dbReference type="RefSeq" id="WP_122191822.1">
    <property type="nucleotide sequence ID" value="NZ_RFFH01000025.1"/>
</dbReference>
<feature type="region of interest" description="Disordered" evidence="1">
    <location>
        <begin position="489"/>
        <end position="556"/>
    </location>
</feature>
<feature type="transmembrane region" description="Helical" evidence="2">
    <location>
        <begin position="280"/>
        <end position="302"/>
    </location>
</feature>
<accession>A0A3M2KUJ1</accession>
<feature type="region of interest" description="Disordered" evidence="1">
    <location>
        <begin position="1"/>
        <end position="43"/>
    </location>
</feature>
<keyword evidence="2" id="KW-1133">Transmembrane helix</keyword>
<organism evidence="3 4">
    <name type="scientific">Nocardia stercoris</name>
    <dbReference type="NCBI Taxonomy" id="2483361"/>
    <lineage>
        <taxon>Bacteria</taxon>
        <taxon>Bacillati</taxon>
        <taxon>Actinomycetota</taxon>
        <taxon>Actinomycetes</taxon>
        <taxon>Mycobacteriales</taxon>
        <taxon>Nocardiaceae</taxon>
        <taxon>Nocardia</taxon>
    </lineage>
</organism>
<feature type="compositionally biased region" description="Basic and acidic residues" evidence="1">
    <location>
        <begin position="1"/>
        <end position="13"/>
    </location>
</feature>
<proteinExistence type="predicted"/>
<feature type="compositionally biased region" description="Basic and acidic residues" evidence="1">
    <location>
        <begin position="29"/>
        <end position="41"/>
    </location>
</feature>
<feature type="compositionally biased region" description="Basic and acidic residues" evidence="1">
    <location>
        <begin position="547"/>
        <end position="556"/>
    </location>
</feature>
<feature type="transmembrane region" description="Helical" evidence="2">
    <location>
        <begin position="340"/>
        <end position="361"/>
    </location>
</feature>
<keyword evidence="4" id="KW-1185">Reference proteome</keyword>
<evidence type="ECO:0000256" key="1">
    <source>
        <dbReference type="SAM" id="MobiDB-lite"/>
    </source>
</evidence>